<evidence type="ECO:0000313" key="3">
    <source>
        <dbReference type="Proteomes" id="UP001216390"/>
    </source>
</evidence>
<reference evidence="2" key="1">
    <citation type="submission" date="2023-01" db="EMBL/GenBank/DDBJ databases">
        <title>The diversity of Class Acidimicrobiia in South China Sea sediment environments and the proposal of Iamia marina sp. nov., a novel species of the genus Iamia.</title>
        <authorList>
            <person name="He Y."/>
            <person name="Tian X."/>
        </authorList>
    </citation>
    <scope>NUCLEOTIDE SEQUENCE</scope>
    <source>
        <strain evidence="2">DSM 19957</strain>
    </source>
</reference>
<evidence type="ECO:0000259" key="1">
    <source>
        <dbReference type="Pfam" id="PF13480"/>
    </source>
</evidence>
<organism evidence="2 3">
    <name type="scientific">Iamia majanohamensis</name>
    <dbReference type="NCBI Taxonomy" id="467976"/>
    <lineage>
        <taxon>Bacteria</taxon>
        <taxon>Bacillati</taxon>
        <taxon>Actinomycetota</taxon>
        <taxon>Acidimicrobiia</taxon>
        <taxon>Acidimicrobiales</taxon>
        <taxon>Iamiaceae</taxon>
        <taxon>Iamia</taxon>
    </lineage>
</organism>
<protein>
    <submittedName>
        <fullName evidence="2">GNAT family N-acetyltransferase</fullName>
        <ecNumber evidence="2">2.3.1.-</ecNumber>
    </submittedName>
</protein>
<keyword evidence="2" id="KW-0808">Transferase</keyword>
<dbReference type="EMBL" id="CP116942">
    <property type="protein sequence ID" value="WCO65843.1"/>
    <property type="molecule type" value="Genomic_DNA"/>
</dbReference>
<dbReference type="InterPro" id="IPR016181">
    <property type="entry name" value="Acyl_CoA_acyltransferase"/>
</dbReference>
<keyword evidence="2" id="KW-0012">Acyltransferase</keyword>
<dbReference type="SUPFAM" id="SSF55729">
    <property type="entry name" value="Acyl-CoA N-acyltransferases (Nat)"/>
    <property type="match status" value="1"/>
</dbReference>
<feature type="domain" description="BioF2-like acetyltransferase" evidence="1">
    <location>
        <begin position="184"/>
        <end position="329"/>
    </location>
</feature>
<accession>A0AAF0BU91</accession>
<dbReference type="Proteomes" id="UP001216390">
    <property type="component" value="Chromosome"/>
</dbReference>
<evidence type="ECO:0000313" key="2">
    <source>
        <dbReference type="EMBL" id="WCO65843.1"/>
    </source>
</evidence>
<proteinExistence type="predicted"/>
<keyword evidence="3" id="KW-1185">Reference proteome</keyword>
<dbReference type="EC" id="2.3.1.-" evidence="2"/>
<dbReference type="RefSeq" id="WP_272735369.1">
    <property type="nucleotide sequence ID" value="NZ_CP116942.1"/>
</dbReference>
<dbReference type="InterPro" id="IPR038740">
    <property type="entry name" value="BioF2-like_GNAT_dom"/>
</dbReference>
<dbReference type="Pfam" id="PF13480">
    <property type="entry name" value="Acetyltransf_6"/>
    <property type="match status" value="1"/>
</dbReference>
<name>A0AAF0BU91_9ACTN</name>
<dbReference type="KEGG" id="ima:PO878_15170"/>
<dbReference type="GO" id="GO:0016746">
    <property type="term" value="F:acyltransferase activity"/>
    <property type="evidence" value="ECO:0007669"/>
    <property type="project" value="UniProtKB-KW"/>
</dbReference>
<gene>
    <name evidence="2" type="ORF">PO878_15170</name>
</gene>
<dbReference type="AlphaFoldDB" id="A0AAF0BU91"/>
<dbReference type="Gene3D" id="3.40.630.30">
    <property type="match status" value="1"/>
</dbReference>
<sequence length="371" mass="41612">MTTVEVLDDPAQLVRLRAAWDRLWHEVPAAHPFLHWAWAATWWDHFGAVARPAVATRLRVLVVRDGDEVLAICPWCEVTTRPRGPMSVRTLVGLGQEDADLGGVLIGPGRSEVAALVAEVVADELRAQPTVLNLTRVRDDDPLLQAFQAVGGPGLVLQRESTDPFPVLDLPDEGSSEVVALLLKRNDVRRRWRRLGETGDLRFVPRQEGPVDVALDEFLRLHDLRWSVRDDEPNGIFATRRGRAFVREVSDRLDEARMLELSFVLHRGRPVAARYGLRRGSRYFGLKSGWDPRLARYGPGHMVLGKVVEHDAAEGVRSFELMRGSGSHKTSWATSVQPVGYWTVSAGGRTDAAVRTAFRAQRALRHRLRHR</sequence>